<evidence type="ECO:0000313" key="9">
    <source>
        <dbReference type="EMBL" id="MDX6191759.1"/>
    </source>
</evidence>
<sequence length="809" mass="92133">MRKLSYCYKFVFTFLFVFYFGCNSLSAQTNTDSRTKTNLNDNWLYLENGTANLKEAQKAINWAPISLPHSWNSEDATDLIPGYRRDASWYQKMLNITKIDQNRRYFLYFEGSNVTTKVYVNGKEAGGHIGGYIGFTIDITNYIKEGNNDLFVRVDNSYDIEIIPSQKSDFFIYGGITRDVWLVSKYKNNIANLKITTPEVSDKKASLNVSASIENPEELKGLSLSVILKNPKGKKVAVKTISVTDKTVNISFENLKNPELWDTQKPNLYTITAVLSEKNTVRDSTSEKVGFRWFEFKDHGAFYLNGKRLLIRGTHRHEEQAGVGAAMSNAQHRADMESIKKMGANFVRLAHYPQDPEIYKACDELGLLVWDELPWCRGGIGDELWKTNTKNMLVEIIEQNYNHPSIIIWSLGNEMNWLPDFPDGDNTEKTNAFLSQLNDIAHQLDPNRKTAIRKYYEGSQIVDVFSPSIWSGWYSGSYKSYQKAIDVYKKEYKHFIHAEYGGDSHVGRHSENPITGENIIKAEGWEEAIVQTKVANIAQIGDWSENYIVDLFDWHLHISENDPTFVGNVQWAFKDFATPLRPEDDIPYMNQKGLVDRNGIPKDAYYVFKSYWSDEPFTYIESHTWTERQGPENMPRVLSVFSNCEKVTLFHDGKSLGEKQRNTTVYQACGLTWDVTFKKGENTLIAIGKDKSGKTVSDTIKVNYRFIKNEAAVSLQLSSEKLKNGNYLVTAIAIDHNNLRCLDYEESVYFQCLKGGNTIKNQGTPTGSESIRMANGKAAIEVVPNGTGAPIEMTVLNQNFKGEYLKIQP</sequence>
<evidence type="ECO:0000313" key="10">
    <source>
        <dbReference type="Proteomes" id="UP001273350"/>
    </source>
</evidence>
<dbReference type="Gene3D" id="2.60.120.260">
    <property type="entry name" value="Galactose-binding domain-like"/>
    <property type="match status" value="1"/>
</dbReference>
<evidence type="ECO:0000259" key="5">
    <source>
        <dbReference type="Pfam" id="PF00703"/>
    </source>
</evidence>
<dbReference type="Gene3D" id="3.20.20.80">
    <property type="entry name" value="Glycosidases"/>
    <property type="match status" value="1"/>
</dbReference>
<dbReference type="InterPro" id="IPR006102">
    <property type="entry name" value="Ig-like_GH2"/>
</dbReference>
<dbReference type="InterPro" id="IPR051913">
    <property type="entry name" value="GH2_Domain-Containing"/>
</dbReference>
<dbReference type="PANTHER" id="PTHR42732">
    <property type="entry name" value="BETA-GALACTOSIDASE"/>
    <property type="match status" value="1"/>
</dbReference>
<dbReference type="Pfam" id="PF02836">
    <property type="entry name" value="Glyco_hydro_2_C"/>
    <property type="match status" value="1"/>
</dbReference>
<dbReference type="InterPro" id="IPR017853">
    <property type="entry name" value="GH"/>
</dbReference>
<dbReference type="Proteomes" id="UP001273350">
    <property type="component" value="Unassembled WGS sequence"/>
</dbReference>
<keyword evidence="2 9" id="KW-0378">Hydrolase</keyword>
<dbReference type="GO" id="GO:0016787">
    <property type="term" value="F:hydrolase activity"/>
    <property type="evidence" value="ECO:0007669"/>
    <property type="project" value="UniProtKB-KW"/>
</dbReference>
<dbReference type="InterPro" id="IPR036156">
    <property type="entry name" value="Beta-gal/glucu_dom_sf"/>
</dbReference>
<keyword evidence="4" id="KW-0732">Signal</keyword>
<organism evidence="9 10">
    <name type="scientific">Flavobacterium cupriresistens</name>
    <dbReference type="NCBI Taxonomy" id="2893885"/>
    <lineage>
        <taxon>Bacteria</taxon>
        <taxon>Pseudomonadati</taxon>
        <taxon>Bacteroidota</taxon>
        <taxon>Flavobacteriia</taxon>
        <taxon>Flavobacteriales</taxon>
        <taxon>Flavobacteriaceae</taxon>
        <taxon>Flavobacterium</taxon>
    </lineage>
</organism>
<dbReference type="InterPro" id="IPR032311">
    <property type="entry name" value="DUF4982"/>
</dbReference>
<dbReference type="InterPro" id="IPR013783">
    <property type="entry name" value="Ig-like_fold"/>
</dbReference>
<dbReference type="PRINTS" id="PR00132">
    <property type="entry name" value="GLHYDRLASE2"/>
</dbReference>
<evidence type="ECO:0000256" key="3">
    <source>
        <dbReference type="ARBA" id="ARBA00023295"/>
    </source>
</evidence>
<dbReference type="InterPro" id="IPR008979">
    <property type="entry name" value="Galactose-bd-like_sf"/>
</dbReference>
<dbReference type="InterPro" id="IPR006101">
    <property type="entry name" value="Glyco_hydro_2"/>
</dbReference>
<dbReference type="InterPro" id="IPR006103">
    <property type="entry name" value="Glyco_hydro_2_cat"/>
</dbReference>
<dbReference type="Pfam" id="PF00703">
    <property type="entry name" value="Glyco_hydro_2"/>
    <property type="match status" value="1"/>
</dbReference>
<comment type="similarity">
    <text evidence="1">Belongs to the glycosyl hydrolase 2 family.</text>
</comment>
<reference evidence="9 10" key="1">
    <citation type="submission" date="2023-11" db="EMBL/GenBank/DDBJ databases">
        <title>Unpublished Manusciprt.</title>
        <authorList>
            <person name="Saticioglu I.B."/>
            <person name="Ay H."/>
            <person name="Ajmi N."/>
            <person name="Altun S."/>
            <person name="Duman M."/>
        </authorList>
    </citation>
    <scope>NUCLEOTIDE SEQUENCE [LARGE SCALE GENOMIC DNA]</scope>
    <source>
        <strain evidence="9 10">Fl-318</strain>
    </source>
</reference>
<evidence type="ECO:0000256" key="1">
    <source>
        <dbReference type="ARBA" id="ARBA00007401"/>
    </source>
</evidence>
<dbReference type="InterPro" id="IPR006104">
    <property type="entry name" value="Glyco_hydro_2_N"/>
</dbReference>
<dbReference type="SUPFAM" id="SSF51445">
    <property type="entry name" value="(Trans)glycosidases"/>
    <property type="match status" value="1"/>
</dbReference>
<dbReference type="Pfam" id="PF02837">
    <property type="entry name" value="Glyco_hydro_2_N"/>
    <property type="match status" value="1"/>
</dbReference>
<comment type="caution">
    <text evidence="9">The sequence shown here is derived from an EMBL/GenBank/DDBJ whole genome shotgun (WGS) entry which is preliminary data.</text>
</comment>
<feature type="domain" description="Glycoside hydrolase family 2 immunoglobulin-like beta-sandwich" evidence="5">
    <location>
        <begin position="190"/>
        <end position="292"/>
    </location>
</feature>
<dbReference type="RefSeq" id="WP_230002280.1">
    <property type="nucleotide sequence ID" value="NZ_CP087134.1"/>
</dbReference>
<feature type="chain" id="PRO_5046708150" evidence="4">
    <location>
        <begin position="28"/>
        <end position="809"/>
    </location>
</feature>
<evidence type="ECO:0000259" key="8">
    <source>
        <dbReference type="Pfam" id="PF16355"/>
    </source>
</evidence>
<dbReference type="PANTHER" id="PTHR42732:SF1">
    <property type="entry name" value="BETA-MANNOSIDASE"/>
    <property type="match status" value="1"/>
</dbReference>
<dbReference type="SUPFAM" id="SSF49303">
    <property type="entry name" value="beta-Galactosidase/glucuronidase domain"/>
    <property type="match status" value="1"/>
</dbReference>
<evidence type="ECO:0000259" key="6">
    <source>
        <dbReference type="Pfam" id="PF02836"/>
    </source>
</evidence>
<evidence type="ECO:0000259" key="7">
    <source>
        <dbReference type="Pfam" id="PF02837"/>
    </source>
</evidence>
<feature type="domain" description="Glycoside hydrolase family 2 catalytic" evidence="6">
    <location>
        <begin position="297"/>
        <end position="511"/>
    </location>
</feature>
<dbReference type="EMBL" id="JAWXVI010000012">
    <property type="protein sequence ID" value="MDX6191759.1"/>
    <property type="molecule type" value="Genomic_DNA"/>
</dbReference>
<feature type="signal peptide" evidence="4">
    <location>
        <begin position="1"/>
        <end position="27"/>
    </location>
</feature>
<dbReference type="Pfam" id="PF16355">
    <property type="entry name" value="DUF4982"/>
    <property type="match status" value="1"/>
</dbReference>
<keyword evidence="3" id="KW-0326">Glycosidase</keyword>
<keyword evidence="10" id="KW-1185">Reference proteome</keyword>
<dbReference type="SUPFAM" id="SSF49785">
    <property type="entry name" value="Galactose-binding domain-like"/>
    <property type="match status" value="1"/>
</dbReference>
<proteinExistence type="inferred from homology"/>
<feature type="domain" description="Glycosyl hydrolases family 2 sugar binding" evidence="7">
    <location>
        <begin position="86"/>
        <end position="184"/>
    </location>
</feature>
<gene>
    <name evidence="9" type="ORF">SGQ83_20555</name>
</gene>
<evidence type="ECO:0000256" key="2">
    <source>
        <dbReference type="ARBA" id="ARBA00022801"/>
    </source>
</evidence>
<evidence type="ECO:0000256" key="4">
    <source>
        <dbReference type="SAM" id="SignalP"/>
    </source>
</evidence>
<name>A0ABU4RGP1_9FLAO</name>
<feature type="domain" description="DUF4982" evidence="8">
    <location>
        <begin position="638"/>
        <end position="696"/>
    </location>
</feature>
<protein>
    <submittedName>
        <fullName evidence="9">Glycoside hydrolase family 2 TIM barrel-domain containing protein</fullName>
    </submittedName>
</protein>
<dbReference type="Gene3D" id="2.60.40.10">
    <property type="entry name" value="Immunoglobulins"/>
    <property type="match status" value="2"/>
</dbReference>
<accession>A0ABU4RGP1</accession>